<dbReference type="PROSITE" id="PS51257">
    <property type="entry name" value="PROKAR_LIPOPROTEIN"/>
    <property type="match status" value="1"/>
</dbReference>
<evidence type="ECO:0000256" key="1">
    <source>
        <dbReference type="ARBA" id="ARBA00022475"/>
    </source>
</evidence>
<keyword evidence="2 7" id="KW-0732">Signal</keyword>
<keyword evidence="5" id="KW-0449">Lipoprotein</keyword>
<evidence type="ECO:0000256" key="5">
    <source>
        <dbReference type="ARBA" id="ARBA00023288"/>
    </source>
</evidence>
<protein>
    <submittedName>
        <fullName evidence="8">Carbohydrate ABC transporter substrate-binding protein (CUT1 family)</fullName>
    </submittedName>
</protein>
<dbReference type="AlphaFoldDB" id="A0A3D9I4F9"/>
<dbReference type="SUPFAM" id="SSF53850">
    <property type="entry name" value="Periplasmic binding protein-like II"/>
    <property type="match status" value="1"/>
</dbReference>
<feature type="signal peptide" evidence="7">
    <location>
        <begin position="1"/>
        <end position="23"/>
    </location>
</feature>
<name>A0A3D9I4F9_9BACL</name>
<feature type="chain" id="PRO_5038808936" evidence="7">
    <location>
        <begin position="24"/>
        <end position="555"/>
    </location>
</feature>
<dbReference type="PANTHER" id="PTHR43649:SF33">
    <property type="entry name" value="POLYGALACTURONAN_RHAMNOGALACTURONAN-BINDING PROTEIN YTCQ"/>
    <property type="match status" value="1"/>
</dbReference>
<dbReference type="EMBL" id="QRDZ01000038">
    <property type="protein sequence ID" value="RED56672.1"/>
    <property type="molecule type" value="Genomic_DNA"/>
</dbReference>
<reference evidence="8 9" key="1">
    <citation type="submission" date="2018-07" db="EMBL/GenBank/DDBJ databases">
        <title>Genomic Encyclopedia of Type Strains, Phase III (KMG-III): the genomes of soil and plant-associated and newly described type strains.</title>
        <authorList>
            <person name="Whitman W."/>
        </authorList>
    </citation>
    <scope>NUCLEOTIDE SEQUENCE [LARGE SCALE GENOMIC DNA]</scope>
    <source>
        <strain evidence="8 9">CECT 7287</strain>
    </source>
</reference>
<keyword evidence="4" id="KW-0564">Palmitate</keyword>
<dbReference type="PANTHER" id="PTHR43649">
    <property type="entry name" value="ARABINOSE-BINDING PROTEIN-RELATED"/>
    <property type="match status" value="1"/>
</dbReference>
<evidence type="ECO:0000256" key="7">
    <source>
        <dbReference type="SAM" id="SignalP"/>
    </source>
</evidence>
<accession>A0A3D9I4F9</accession>
<evidence type="ECO:0000313" key="8">
    <source>
        <dbReference type="EMBL" id="RED56672.1"/>
    </source>
</evidence>
<keyword evidence="9" id="KW-1185">Reference proteome</keyword>
<evidence type="ECO:0000256" key="3">
    <source>
        <dbReference type="ARBA" id="ARBA00023136"/>
    </source>
</evidence>
<gene>
    <name evidence="8" type="ORF">DFP98_13841</name>
</gene>
<keyword evidence="3" id="KW-0472">Membrane</keyword>
<organism evidence="8 9">
    <name type="scientific">Cohnella phaseoli</name>
    <dbReference type="NCBI Taxonomy" id="456490"/>
    <lineage>
        <taxon>Bacteria</taxon>
        <taxon>Bacillati</taxon>
        <taxon>Bacillota</taxon>
        <taxon>Bacilli</taxon>
        <taxon>Bacillales</taxon>
        <taxon>Paenibacillaceae</taxon>
        <taxon>Cohnella</taxon>
    </lineage>
</organism>
<evidence type="ECO:0000313" key="9">
    <source>
        <dbReference type="Proteomes" id="UP000256977"/>
    </source>
</evidence>
<evidence type="ECO:0000256" key="4">
    <source>
        <dbReference type="ARBA" id="ARBA00023139"/>
    </source>
</evidence>
<feature type="region of interest" description="Disordered" evidence="6">
    <location>
        <begin position="26"/>
        <end position="53"/>
    </location>
</feature>
<keyword evidence="1" id="KW-1003">Cell membrane</keyword>
<dbReference type="InterPro" id="IPR050490">
    <property type="entry name" value="Bact_solute-bd_prot1"/>
</dbReference>
<evidence type="ECO:0000256" key="6">
    <source>
        <dbReference type="SAM" id="MobiDB-lite"/>
    </source>
</evidence>
<dbReference type="InterPro" id="IPR006059">
    <property type="entry name" value="SBP"/>
</dbReference>
<comment type="caution">
    <text evidence="8">The sequence shown here is derived from an EMBL/GenBank/DDBJ whole genome shotgun (WGS) entry which is preliminary data.</text>
</comment>
<dbReference type="Pfam" id="PF01547">
    <property type="entry name" value="SBP_bac_1"/>
    <property type="match status" value="1"/>
</dbReference>
<proteinExistence type="predicted"/>
<dbReference type="Proteomes" id="UP000256977">
    <property type="component" value="Unassembled WGS sequence"/>
</dbReference>
<sequence length="555" mass="62115">MSMFKKASLLLMALTLSASAALAGCSKESSGGGTSPDKTGAATKESEGNSAGGFVFGETPIEFSFYGNYDWYTMNPWGEDPATAWIKENKKVNVTAIQSGGNAQQKLSTMIASKTLPDVIWLDRGGDVEKLREAGMLVAFDDWLDKYPNMKKWVGESTINLLRSPDGKLYQFPNWYTTQPNGNSGYVVNKRIYEELGSPKLETFDDLYSYLQSVKNKYGSSVIPYDPGLEGQGIELMVSGFANDFPKTYVSMRAVPEGDKLTSLFVNPVYRETMQFASKLFREKLITQDALTQTEDHVKEKMYADRVAVFAASSPTEIAALADSTVKGANPNHPGFMMIWPLHKEGVDKNKVWPGDWAQLGWNVSVITKNHKNPEAVFAFLDWFTGEEGQRTIFWGPEGLYWEGTNEEGGPLFNDKYFSEPDKVSELMNTTNNFQWNGNTVFIDTRKAAIEMTFPEEKRNWETRWQSEITWKTQFNGTPFINLDPSSDSDEGIIQQKVEDIYKEATAKALFAKNDAEVLAVLDKAEADAQKAGFEKLLAYKTQKWQENVALMAGK</sequence>
<dbReference type="Gene3D" id="3.40.190.10">
    <property type="entry name" value="Periplasmic binding protein-like II"/>
    <property type="match status" value="2"/>
</dbReference>
<evidence type="ECO:0000256" key="2">
    <source>
        <dbReference type="ARBA" id="ARBA00022729"/>
    </source>
</evidence>